<reference evidence="2 3" key="2">
    <citation type="journal article" date="2015" name="Stand. Genomic Sci.">
        <title>The complete genome sequence of the rumen methanogen Methanosarcina barkeri CM1.</title>
        <authorList>
            <person name="Lambie S.C."/>
            <person name="Kelly W.J."/>
            <person name="Leahy S.C."/>
            <person name="Li D."/>
            <person name="Reilly K."/>
            <person name="McAllister T.A."/>
            <person name="Valle E.R."/>
            <person name="Attwood G.T."/>
            <person name="Altermann E."/>
        </authorList>
    </citation>
    <scope>NUCLEOTIDE SEQUENCE [LARGE SCALE GENOMIC DNA]</scope>
    <source>
        <strain evidence="2 3">CM1</strain>
    </source>
</reference>
<evidence type="ECO:0000259" key="1">
    <source>
        <dbReference type="Pfam" id="PF08867"/>
    </source>
</evidence>
<sequence length="275" mass="32954">MKEWYFGDVFTYAIAQHYGFYTDIIDFTNDLDVALFFACCKYDKEKKKYVPLTEEDIKSNKYGLLFQRSDFDNTQCFLQNYDKRKFNPRIFPMDYQPFTKSDLFRRFTSINDPCFTGTDPAILPIGYQPFTRCNKQGGYFIHTKYGEDIQSKSNFKIFRFKHSTKLSNELYNKYKGGEKLFNYDVLDEISDLLEIIKTAKKFSNESFENTYMQLHGNLTKEEWRRTLKENEQVTIGETPYNLPKERIDAINKKWSIQKFIENEGLLPWIRKQFYK</sequence>
<dbReference type="Pfam" id="PF08867">
    <property type="entry name" value="FRG"/>
    <property type="match status" value="1"/>
</dbReference>
<dbReference type="EMBL" id="CP008746">
    <property type="protein sequence ID" value="AKJ39013.1"/>
    <property type="molecule type" value="Genomic_DNA"/>
</dbReference>
<feature type="domain" description="FRG" evidence="1">
    <location>
        <begin position="11"/>
        <end position="46"/>
    </location>
</feature>
<dbReference type="AlphaFoldDB" id="A0A0G3CGF2"/>
<accession>A0A0G3CGF2</accession>
<reference evidence="3" key="1">
    <citation type="submission" date="2014-06" db="EMBL/GenBank/DDBJ databases">
        <title>The complete genome sequence of Methanosarcina barkeri CM1.</title>
        <authorList>
            <consortium name="Pastoral Greenhouse Gas Research Consortium"/>
            <person name="Lambie S.C."/>
            <person name="Leahy S.C."/>
            <person name="Kelly W.J."/>
            <person name="Li D."/>
            <person name="Reilly K."/>
            <person name="Attwood G.T."/>
            <person name="Altermann E."/>
        </authorList>
    </citation>
    <scope>NUCLEOTIDE SEQUENCE [LARGE SCALE GENOMIC DNA]</scope>
    <source>
        <strain evidence="3">CM1</strain>
    </source>
</reference>
<evidence type="ECO:0000313" key="3">
    <source>
        <dbReference type="Proteomes" id="UP000035331"/>
    </source>
</evidence>
<evidence type="ECO:0000313" key="2">
    <source>
        <dbReference type="EMBL" id="AKJ39013.1"/>
    </source>
</evidence>
<proteinExistence type="predicted"/>
<dbReference type="InterPro" id="IPR014966">
    <property type="entry name" value="FRG-dom"/>
</dbReference>
<dbReference type="Proteomes" id="UP000035331">
    <property type="component" value="Chromosome"/>
</dbReference>
<name>A0A0G3CGF2_METBA</name>
<protein>
    <submittedName>
        <fullName evidence="2">FRG domain-containing protein</fullName>
    </submittedName>
</protein>
<organism evidence="2 3">
    <name type="scientific">Methanosarcina barkeri CM1</name>
    <dbReference type="NCBI Taxonomy" id="796385"/>
    <lineage>
        <taxon>Archaea</taxon>
        <taxon>Methanobacteriati</taxon>
        <taxon>Methanobacteriota</taxon>
        <taxon>Stenosarchaea group</taxon>
        <taxon>Methanomicrobia</taxon>
        <taxon>Methanosarcinales</taxon>
        <taxon>Methanosarcinaceae</taxon>
        <taxon>Methanosarcina</taxon>
    </lineage>
</organism>
<gene>
    <name evidence="2" type="ORF">MCM1_1991</name>
</gene>
<dbReference type="PATRIC" id="fig|796385.3.peg.2469"/>